<dbReference type="Proteomes" id="UP000001351">
    <property type="component" value="Chromosome"/>
</dbReference>
<evidence type="ECO:0000313" key="1">
    <source>
        <dbReference type="EMBL" id="ADO75193.1"/>
    </source>
</evidence>
<dbReference type="EMBL" id="CP002271">
    <property type="protein sequence ID" value="ADO75193.1"/>
    <property type="molecule type" value="Genomic_DNA"/>
</dbReference>
<organism evidence="1 2">
    <name type="scientific">Stigmatella aurantiaca (strain DW4/3-1)</name>
    <dbReference type="NCBI Taxonomy" id="378806"/>
    <lineage>
        <taxon>Bacteria</taxon>
        <taxon>Pseudomonadati</taxon>
        <taxon>Myxococcota</taxon>
        <taxon>Myxococcia</taxon>
        <taxon>Myxococcales</taxon>
        <taxon>Cystobacterineae</taxon>
        <taxon>Archangiaceae</taxon>
        <taxon>Stigmatella</taxon>
    </lineage>
</organism>
<protein>
    <submittedName>
        <fullName evidence="1">Uncharacterized protein</fullName>
    </submittedName>
</protein>
<reference evidence="1 2" key="1">
    <citation type="journal article" date="2011" name="Mol. Biol. Evol.">
        <title>Comparative genomic analysis of fruiting body formation in Myxococcales.</title>
        <authorList>
            <person name="Huntley S."/>
            <person name="Hamann N."/>
            <person name="Wegener-Feldbrugge S."/>
            <person name="Treuner-Lange A."/>
            <person name="Kube M."/>
            <person name="Reinhardt R."/>
            <person name="Klages S."/>
            <person name="Muller R."/>
            <person name="Ronning C.M."/>
            <person name="Nierman W.C."/>
            <person name="Sogaard-Andersen L."/>
        </authorList>
    </citation>
    <scope>NUCLEOTIDE SEQUENCE [LARGE SCALE GENOMIC DNA]</scope>
    <source>
        <strain evidence="1 2">DW4/3-1</strain>
    </source>
</reference>
<dbReference type="AlphaFoldDB" id="E3FFT4"/>
<sequence>MGTAERQPALPDVTATVGNNQVYHVRYFMSGDIAEILFYSSALPELEQRTVDTYLRTQYALP</sequence>
<name>E3FFT4_STIAD</name>
<gene>
    <name evidence="1" type="ordered locus">STAUR_7437</name>
</gene>
<dbReference type="HOGENOM" id="CLU_2902086_0_0_7"/>
<accession>E3FFT4</accession>
<keyword evidence="2" id="KW-1185">Reference proteome</keyword>
<evidence type="ECO:0000313" key="2">
    <source>
        <dbReference type="Proteomes" id="UP000001351"/>
    </source>
</evidence>
<dbReference type="KEGG" id="sur:STAUR_7437"/>
<proteinExistence type="predicted"/>